<dbReference type="Pfam" id="PF20058">
    <property type="entry name" value="DUF6457"/>
    <property type="match status" value="1"/>
</dbReference>
<comment type="caution">
    <text evidence="3">The sequence shown here is derived from an EMBL/GenBank/DDBJ whole genome shotgun (WGS) entry which is preliminary data.</text>
</comment>
<dbReference type="InterPro" id="IPR045598">
    <property type="entry name" value="DUF6457"/>
</dbReference>
<feature type="compositionally biased region" description="Basic and acidic residues" evidence="1">
    <location>
        <begin position="36"/>
        <end position="55"/>
    </location>
</feature>
<accession>A0A8J4AGE4</accession>
<reference evidence="4" key="1">
    <citation type="journal article" date="2021" name="Int. J. Syst. Evol. Microbiol.">
        <title>Actinocatenispora comari sp. nov., an endophytic actinomycete isolated from aerial parts of Comarum salesowianum.</title>
        <authorList>
            <person name="Oyunbileg N."/>
            <person name="Iizaka Y."/>
            <person name="Hamada M."/>
            <person name="Davaapurev B.O."/>
            <person name="Fukumoto A."/>
            <person name="Tsetseg B."/>
            <person name="Kato F."/>
            <person name="Tamura T."/>
            <person name="Batkhuu J."/>
            <person name="Anzai Y."/>
        </authorList>
    </citation>
    <scope>NUCLEOTIDE SEQUENCE [LARGE SCALE GENOMIC DNA]</scope>
    <source>
        <strain evidence="4">NUM-2625</strain>
    </source>
</reference>
<organism evidence="3 4">
    <name type="scientific">Actinocatenispora comari</name>
    <dbReference type="NCBI Taxonomy" id="2807577"/>
    <lineage>
        <taxon>Bacteria</taxon>
        <taxon>Bacillati</taxon>
        <taxon>Actinomycetota</taxon>
        <taxon>Actinomycetes</taxon>
        <taxon>Micromonosporales</taxon>
        <taxon>Micromonosporaceae</taxon>
        <taxon>Actinocatenispora</taxon>
    </lineage>
</organism>
<name>A0A8J4AGE4_9ACTN</name>
<keyword evidence="4" id="KW-1185">Reference proteome</keyword>
<protein>
    <recommendedName>
        <fullName evidence="2">DUF6457 domain-containing protein</fullName>
    </recommendedName>
</protein>
<feature type="compositionally biased region" description="Basic and acidic residues" evidence="1">
    <location>
        <begin position="7"/>
        <end position="29"/>
    </location>
</feature>
<feature type="domain" description="DUF6457" evidence="2">
    <location>
        <begin position="53"/>
        <end position="128"/>
    </location>
</feature>
<evidence type="ECO:0000313" key="4">
    <source>
        <dbReference type="Proteomes" id="UP000614996"/>
    </source>
</evidence>
<feature type="region of interest" description="Disordered" evidence="1">
    <location>
        <begin position="1"/>
        <end position="55"/>
    </location>
</feature>
<dbReference type="Proteomes" id="UP000614996">
    <property type="component" value="Unassembled WGS sequence"/>
</dbReference>
<proteinExistence type="predicted"/>
<evidence type="ECO:0000256" key="1">
    <source>
        <dbReference type="SAM" id="MobiDB-lite"/>
    </source>
</evidence>
<gene>
    <name evidence="3" type="ORF">NUM_60330</name>
</gene>
<evidence type="ECO:0000313" key="3">
    <source>
        <dbReference type="EMBL" id="GIL30779.1"/>
    </source>
</evidence>
<sequence>MANHGGMTDDHDTTHGHTTTHGHDTDHGHNAAHGRRAADDRTMADRPGATDDRNTLDAWTDTVCRELGIAGPVDRAAILDLTKDVARGVARPAAPLTAYLVGLAVGAGGDPADVAERVGRLAGSWPTSRTAPEH</sequence>
<dbReference type="AlphaFoldDB" id="A0A8J4AGE4"/>
<dbReference type="EMBL" id="BOPO01000127">
    <property type="protein sequence ID" value="GIL30779.1"/>
    <property type="molecule type" value="Genomic_DNA"/>
</dbReference>
<evidence type="ECO:0000259" key="2">
    <source>
        <dbReference type="Pfam" id="PF20058"/>
    </source>
</evidence>